<sequence>MIYIVDNSNIAIFITFLKTEIFERFGDRIFIDTKRAM</sequence>
<name>A0A5J4R220_9ZZZZ</name>
<accession>A0A5J4R220</accession>
<reference evidence="1" key="1">
    <citation type="submission" date="2019-03" db="EMBL/GenBank/DDBJ databases">
        <title>Single cell metagenomics reveals metabolic interactions within the superorganism composed of flagellate Streblomastix strix and complex community of Bacteroidetes bacteria on its surface.</title>
        <authorList>
            <person name="Treitli S.C."/>
            <person name="Kolisko M."/>
            <person name="Husnik F."/>
            <person name="Keeling P."/>
            <person name="Hampl V."/>
        </authorList>
    </citation>
    <scope>NUCLEOTIDE SEQUENCE</scope>
    <source>
        <strain evidence="1">STM</strain>
    </source>
</reference>
<evidence type="ECO:0000313" key="1">
    <source>
        <dbReference type="EMBL" id="KAA6327340.1"/>
    </source>
</evidence>
<dbReference type="AlphaFoldDB" id="A0A5J4R220"/>
<dbReference type="EMBL" id="SNRY01002009">
    <property type="protein sequence ID" value="KAA6327340.1"/>
    <property type="molecule type" value="Genomic_DNA"/>
</dbReference>
<gene>
    <name evidence="1" type="ORF">EZS27_023665</name>
</gene>
<protein>
    <submittedName>
        <fullName evidence="1">Uncharacterized protein</fullName>
    </submittedName>
</protein>
<organism evidence="1">
    <name type="scientific">termite gut metagenome</name>
    <dbReference type="NCBI Taxonomy" id="433724"/>
    <lineage>
        <taxon>unclassified sequences</taxon>
        <taxon>metagenomes</taxon>
        <taxon>organismal metagenomes</taxon>
    </lineage>
</organism>
<comment type="caution">
    <text evidence="1">The sequence shown here is derived from an EMBL/GenBank/DDBJ whole genome shotgun (WGS) entry which is preliminary data.</text>
</comment>
<proteinExistence type="predicted"/>